<dbReference type="STRING" id="526218.Sterm_0148"/>
<dbReference type="KEGG" id="str:Sterm_0148"/>
<dbReference type="PROSITE" id="PS50943">
    <property type="entry name" value="HTH_CROC1"/>
    <property type="match status" value="1"/>
</dbReference>
<evidence type="ECO:0000313" key="2">
    <source>
        <dbReference type="EMBL" id="ACZ07033.1"/>
    </source>
</evidence>
<accession>D1AJX6</accession>
<dbReference type="Proteomes" id="UP000000845">
    <property type="component" value="Chromosome"/>
</dbReference>
<name>D1AJX6_SEBTE</name>
<sequence length="134" mass="15479">MDKIDLRTNPNLIIVLGEYIRSKRVEKGIGLREMAEHLSISPAYLSNLESGKHPMINPLLLKKISRKLNIDHLKLFKMIGYTDKDTEELKKEITSELLDEIDDVEIGKILGKLMEMSPDELQLVKQYIEFISKK</sequence>
<dbReference type="AlphaFoldDB" id="D1AJX6"/>
<dbReference type="eggNOG" id="COG1426">
    <property type="taxonomic scope" value="Bacteria"/>
</dbReference>
<gene>
    <name evidence="2" type="ordered locus">Sterm_0148</name>
</gene>
<dbReference type="SMART" id="SM00530">
    <property type="entry name" value="HTH_XRE"/>
    <property type="match status" value="1"/>
</dbReference>
<reference evidence="2 3" key="2">
    <citation type="journal article" date="2010" name="Stand. Genomic Sci.">
        <title>Complete genome sequence of Sebaldella termitidis type strain (NCTC 11300).</title>
        <authorList>
            <person name="Harmon-Smith M."/>
            <person name="Celia L."/>
            <person name="Chertkov O."/>
            <person name="Lapidus A."/>
            <person name="Copeland A."/>
            <person name="Glavina Del Rio T."/>
            <person name="Nolan M."/>
            <person name="Lucas S."/>
            <person name="Tice H."/>
            <person name="Cheng J.F."/>
            <person name="Han C."/>
            <person name="Detter J.C."/>
            <person name="Bruce D."/>
            <person name="Goodwin L."/>
            <person name="Pitluck S."/>
            <person name="Pati A."/>
            <person name="Liolios K."/>
            <person name="Ivanova N."/>
            <person name="Mavromatis K."/>
            <person name="Mikhailova N."/>
            <person name="Chen A."/>
            <person name="Palaniappan K."/>
            <person name="Land M."/>
            <person name="Hauser L."/>
            <person name="Chang Y.J."/>
            <person name="Jeffries C.D."/>
            <person name="Brettin T."/>
            <person name="Goker M."/>
            <person name="Beck B."/>
            <person name="Bristow J."/>
            <person name="Eisen J.A."/>
            <person name="Markowitz V."/>
            <person name="Hugenholtz P."/>
            <person name="Kyrpides N.C."/>
            <person name="Klenk H.P."/>
            <person name="Chen F."/>
        </authorList>
    </citation>
    <scope>NUCLEOTIDE SEQUENCE [LARGE SCALE GENOMIC DNA]</scope>
    <source>
        <strain evidence="3">ATCC 33386 / NCTC 11300</strain>
    </source>
</reference>
<dbReference type="InterPro" id="IPR001387">
    <property type="entry name" value="Cro/C1-type_HTH"/>
</dbReference>
<proteinExistence type="predicted"/>
<dbReference type="RefSeq" id="WP_012859632.1">
    <property type="nucleotide sequence ID" value="NC_013517.1"/>
</dbReference>
<reference evidence="3" key="1">
    <citation type="submission" date="2009-09" db="EMBL/GenBank/DDBJ databases">
        <title>The complete chromosome of Sebaldella termitidis ATCC 33386.</title>
        <authorList>
            <consortium name="US DOE Joint Genome Institute (JGI-PGF)"/>
            <person name="Lucas S."/>
            <person name="Copeland A."/>
            <person name="Lapidus A."/>
            <person name="Glavina del Rio T."/>
            <person name="Dalin E."/>
            <person name="Tice H."/>
            <person name="Bruce D."/>
            <person name="Goodwin L."/>
            <person name="Pitluck S."/>
            <person name="Kyrpides N."/>
            <person name="Mavromatis K."/>
            <person name="Ivanova N."/>
            <person name="Mikhailova N."/>
            <person name="Sims D."/>
            <person name="Meincke L."/>
            <person name="Brettin T."/>
            <person name="Detter J.C."/>
            <person name="Han C."/>
            <person name="Larimer F."/>
            <person name="Land M."/>
            <person name="Hauser L."/>
            <person name="Markowitz V."/>
            <person name="Cheng J.F."/>
            <person name="Hugenholtz P."/>
            <person name="Woyke T."/>
            <person name="Wu D."/>
            <person name="Eisen J.A."/>
        </authorList>
    </citation>
    <scope>NUCLEOTIDE SEQUENCE [LARGE SCALE GENOMIC DNA]</scope>
    <source>
        <strain evidence="3">ATCC 33386 / NCTC 11300</strain>
    </source>
</reference>
<dbReference type="Pfam" id="PF12844">
    <property type="entry name" value="HTH_19"/>
    <property type="match status" value="1"/>
</dbReference>
<evidence type="ECO:0000259" key="1">
    <source>
        <dbReference type="PROSITE" id="PS50943"/>
    </source>
</evidence>
<dbReference type="SUPFAM" id="SSF47413">
    <property type="entry name" value="lambda repressor-like DNA-binding domains"/>
    <property type="match status" value="1"/>
</dbReference>
<organism evidence="2 3">
    <name type="scientific">Sebaldella termitidis (strain ATCC 33386 / NCTC 11300)</name>
    <dbReference type="NCBI Taxonomy" id="526218"/>
    <lineage>
        <taxon>Bacteria</taxon>
        <taxon>Fusobacteriati</taxon>
        <taxon>Fusobacteriota</taxon>
        <taxon>Fusobacteriia</taxon>
        <taxon>Fusobacteriales</taxon>
        <taxon>Leptotrichiaceae</taxon>
        <taxon>Sebaldella</taxon>
    </lineage>
</organism>
<dbReference type="Gene3D" id="1.10.260.40">
    <property type="entry name" value="lambda repressor-like DNA-binding domains"/>
    <property type="match status" value="1"/>
</dbReference>
<evidence type="ECO:0000313" key="3">
    <source>
        <dbReference type="Proteomes" id="UP000000845"/>
    </source>
</evidence>
<dbReference type="HOGENOM" id="CLU_156598_0_0_0"/>
<dbReference type="InterPro" id="IPR010982">
    <property type="entry name" value="Lambda_DNA-bd_dom_sf"/>
</dbReference>
<dbReference type="CDD" id="cd00093">
    <property type="entry name" value="HTH_XRE"/>
    <property type="match status" value="1"/>
</dbReference>
<feature type="domain" description="HTH cro/C1-type" evidence="1">
    <location>
        <begin position="20"/>
        <end position="75"/>
    </location>
</feature>
<keyword evidence="3" id="KW-1185">Reference proteome</keyword>
<dbReference type="GO" id="GO:0003677">
    <property type="term" value="F:DNA binding"/>
    <property type="evidence" value="ECO:0007669"/>
    <property type="project" value="InterPro"/>
</dbReference>
<protein>
    <submittedName>
        <fullName evidence="2">Transcriptional regulator, XRE family</fullName>
    </submittedName>
</protein>
<dbReference type="EMBL" id="CP001739">
    <property type="protein sequence ID" value="ACZ07033.1"/>
    <property type="molecule type" value="Genomic_DNA"/>
</dbReference>